<evidence type="ECO:0000313" key="3">
    <source>
        <dbReference type="Proteomes" id="UP000184512"/>
    </source>
</evidence>
<dbReference type="GO" id="GO:0017057">
    <property type="term" value="F:6-phosphogluconolactonase activity"/>
    <property type="evidence" value="ECO:0007669"/>
    <property type="project" value="TreeGrafter"/>
</dbReference>
<dbReference type="InterPro" id="IPR015943">
    <property type="entry name" value="WD40/YVTN_repeat-like_dom_sf"/>
</dbReference>
<dbReference type="AlphaFoldDB" id="A0A1M6EPQ6"/>
<evidence type="ECO:0000313" key="2">
    <source>
        <dbReference type="EMBL" id="SHI87338.1"/>
    </source>
</evidence>
<dbReference type="SUPFAM" id="SSF51004">
    <property type="entry name" value="C-terminal (heme d1) domain of cytochrome cd1-nitrite reductase"/>
    <property type="match status" value="1"/>
</dbReference>
<dbReference type="InterPro" id="IPR050282">
    <property type="entry name" value="Cycloisomerase_2"/>
</dbReference>
<dbReference type="EMBL" id="FQZG01000018">
    <property type="protein sequence ID" value="SHI87338.1"/>
    <property type="molecule type" value="Genomic_DNA"/>
</dbReference>
<evidence type="ECO:0000256" key="1">
    <source>
        <dbReference type="ARBA" id="ARBA00005564"/>
    </source>
</evidence>
<protein>
    <submittedName>
        <fullName evidence="2">6-phosphogluconolactonase</fullName>
    </submittedName>
</protein>
<dbReference type="PANTHER" id="PTHR30344:SF1">
    <property type="entry name" value="6-PHOSPHOGLUCONOLACTONASE"/>
    <property type="match status" value="1"/>
</dbReference>
<reference evidence="2 3" key="1">
    <citation type="submission" date="2016-11" db="EMBL/GenBank/DDBJ databases">
        <authorList>
            <person name="Jaros S."/>
            <person name="Januszkiewicz K."/>
            <person name="Wedrychowicz H."/>
        </authorList>
    </citation>
    <scope>NUCLEOTIDE SEQUENCE [LARGE SCALE GENOMIC DNA]</scope>
    <source>
        <strain evidence="2 3">DSM 12906</strain>
    </source>
</reference>
<dbReference type="Gene3D" id="2.130.10.10">
    <property type="entry name" value="YVTN repeat-like/Quinoprotein amine dehydrogenase"/>
    <property type="match status" value="1"/>
</dbReference>
<gene>
    <name evidence="2" type="ORF">SAMN02745244_01238</name>
</gene>
<name>A0A1M6EPQ6_9ACTN</name>
<accession>A0A1M6EPQ6</accession>
<dbReference type="Pfam" id="PF10282">
    <property type="entry name" value="Lactonase"/>
    <property type="match status" value="1"/>
</dbReference>
<dbReference type="GO" id="GO:0005829">
    <property type="term" value="C:cytosol"/>
    <property type="evidence" value="ECO:0007669"/>
    <property type="project" value="TreeGrafter"/>
</dbReference>
<dbReference type="OrthoDB" id="3725564at2"/>
<dbReference type="RefSeq" id="WP_073186671.1">
    <property type="nucleotide sequence ID" value="NZ_FQZG01000018.1"/>
</dbReference>
<keyword evidence="3" id="KW-1185">Reference proteome</keyword>
<organism evidence="2 3">
    <name type="scientific">Tessaracoccus bendigoensis DSM 12906</name>
    <dbReference type="NCBI Taxonomy" id="1123357"/>
    <lineage>
        <taxon>Bacteria</taxon>
        <taxon>Bacillati</taxon>
        <taxon>Actinomycetota</taxon>
        <taxon>Actinomycetes</taxon>
        <taxon>Propionibacteriales</taxon>
        <taxon>Propionibacteriaceae</taxon>
        <taxon>Tessaracoccus</taxon>
    </lineage>
</organism>
<dbReference type="Proteomes" id="UP000184512">
    <property type="component" value="Unassembled WGS sequence"/>
</dbReference>
<dbReference type="PANTHER" id="PTHR30344">
    <property type="entry name" value="6-PHOSPHOGLUCONOLACTONASE-RELATED"/>
    <property type="match status" value="1"/>
</dbReference>
<sequence length="337" mass="36126">MTGDLLLVGNDKGGTISALKLDGERLAVKVVSEVGLGCSTFAINPRRSLVYCATKEPSPAIVTLTLDKESGALTEVGRRDVDDPLAYLSITPHALIGASYHGGWGASWRISDGEVGREVSRFEHRNMHAAVTDPLGRNAYFVSLGEDLIAQFSLGSAGELVELSAPTVKVTPGSGPRHLVLSADDRNAYLITEFTGEAIRFDRSEGGRLTREEDVAAFDVDAGLRTSGYGLNPRDGHLVWGADLALAGDGRWLLCTERTESTVTAVELDPRGHLTQHTVVNRTEPQPRSLTVAPDGVHVVVVGELSGHAALYRLVAGRLVELDRVETGKGPNWVRFV</sequence>
<comment type="similarity">
    <text evidence="1">Belongs to the cycloisomerase 2 family.</text>
</comment>
<dbReference type="STRING" id="1123357.SAMN02745244_01238"/>
<proteinExistence type="inferred from homology"/>
<dbReference type="InterPro" id="IPR019405">
    <property type="entry name" value="Lactonase_7-beta_prop"/>
</dbReference>
<dbReference type="InterPro" id="IPR011048">
    <property type="entry name" value="Haem_d1_sf"/>
</dbReference>